<keyword evidence="10" id="KW-1185">Reference proteome</keyword>
<evidence type="ECO:0008006" key="11">
    <source>
        <dbReference type="Google" id="ProtNLM"/>
    </source>
</evidence>
<dbReference type="PANTHER" id="PTHR47844:SF1">
    <property type="entry name" value="EXOSTOSIN-LIKE 2"/>
    <property type="match status" value="1"/>
</dbReference>
<gene>
    <name evidence="9" type="ORF">PBRA_004781</name>
</gene>
<feature type="transmembrane region" description="Helical" evidence="8">
    <location>
        <begin position="16"/>
        <end position="36"/>
    </location>
</feature>
<keyword evidence="5 8" id="KW-1133">Transmembrane helix</keyword>
<dbReference type="PANTHER" id="PTHR47844">
    <property type="entry name" value="SYNTHASE CPS1, PUTATIVE (AFU_ORTHOLOGUE AFUA_7G02500)-RELATED"/>
    <property type="match status" value="1"/>
</dbReference>
<dbReference type="Proteomes" id="UP000039324">
    <property type="component" value="Unassembled WGS sequence"/>
</dbReference>
<accession>A0A0G4ILK2</accession>
<evidence type="ECO:0000256" key="8">
    <source>
        <dbReference type="SAM" id="Phobius"/>
    </source>
</evidence>
<evidence type="ECO:0000256" key="1">
    <source>
        <dbReference type="ARBA" id="ARBA00004370"/>
    </source>
</evidence>
<reference evidence="9 10" key="1">
    <citation type="submission" date="2015-02" db="EMBL/GenBank/DDBJ databases">
        <authorList>
            <person name="Chooi Y.-H."/>
        </authorList>
    </citation>
    <scope>NUCLEOTIDE SEQUENCE [LARGE SCALE GENOMIC DNA]</scope>
    <source>
        <strain evidence="9">E3</strain>
    </source>
</reference>
<evidence type="ECO:0000256" key="5">
    <source>
        <dbReference type="ARBA" id="ARBA00022989"/>
    </source>
</evidence>
<comment type="subcellular location">
    <subcellularLocation>
        <location evidence="1">Membrane</location>
    </subcellularLocation>
</comment>
<proteinExistence type="predicted"/>
<dbReference type="AlphaFoldDB" id="A0A0G4ILK2"/>
<dbReference type="GO" id="GO:0016757">
    <property type="term" value="F:glycosyltransferase activity"/>
    <property type="evidence" value="ECO:0007669"/>
    <property type="project" value="UniProtKB-KW"/>
</dbReference>
<keyword evidence="7" id="KW-0325">Glycoprotein</keyword>
<evidence type="ECO:0000256" key="4">
    <source>
        <dbReference type="ARBA" id="ARBA00022692"/>
    </source>
</evidence>
<keyword evidence="2" id="KW-0328">Glycosyltransferase</keyword>
<keyword evidence="3" id="KW-0808">Transferase</keyword>
<dbReference type="InterPro" id="IPR052427">
    <property type="entry name" value="Glycosyltrans_GT2/GT47"/>
</dbReference>
<evidence type="ECO:0000256" key="7">
    <source>
        <dbReference type="ARBA" id="ARBA00023180"/>
    </source>
</evidence>
<name>A0A0G4ILK2_PLABS</name>
<keyword evidence="6 8" id="KW-0472">Membrane</keyword>
<evidence type="ECO:0000313" key="10">
    <source>
        <dbReference type="Proteomes" id="UP000039324"/>
    </source>
</evidence>
<dbReference type="EMBL" id="CDSF01000046">
    <property type="protein sequence ID" value="CEO96091.1"/>
    <property type="molecule type" value="Genomic_DNA"/>
</dbReference>
<evidence type="ECO:0000256" key="3">
    <source>
        <dbReference type="ARBA" id="ARBA00022679"/>
    </source>
</evidence>
<organism evidence="9 10">
    <name type="scientific">Plasmodiophora brassicae</name>
    <name type="common">Clubroot disease agent</name>
    <dbReference type="NCBI Taxonomy" id="37360"/>
    <lineage>
        <taxon>Eukaryota</taxon>
        <taxon>Sar</taxon>
        <taxon>Rhizaria</taxon>
        <taxon>Endomyxa</taxon>
        <taxon>Phytomyxea</taxon>
        <taxon>Plasmodiophorida</taxon>
        <taxon>Plasmodiophoridae</taxon>
        <taxon>Plasmodiophora</taxon>
    </lineage>
</organism>
<protein>
    <recommendedName>
        <fullName evidence="11">Glycosyltransferase 2-like domain-containing protein</fullName>
    </recommendedName>
</protein>
<dbReference type="OrthoDB" id="2849215at2759"/>
<keyword evidence="4 8" id="KW-0812">Transmembrane</keyword>
<evidence type="ECO:0000313" key="9">
    <source>
        <dbReference type="EMBL" id="CEO96091.1"/>
    </source>
</evidence>
<evidence type="ECO:0000256" key="2">
    <source>
        <dbReference type="ARBA" id="ARBA00022676"/>
    </source>
</evidence>
<dbReference type="GO" id="GO:0016020">
    <property type="term" value="C:membrane"/>
    <property type="evidence" value="ECO:0007669"/>
    <property type="project" value="UniProtKB-SubCell"/>
</dbReference>
<evidence type="ECO:0000256" key="6">
    <source>
        <dbReference type="ARBA" id="ARBA00023136"/>
    </source>
</evidence>
<sequence>MAHWLSITTAAIVGDHAWYFLPVAVVAFYRVLFYLVDTIWSILYEPVVPRTDGTTFFSGDVTVVCVVDDDDVVDTVDFPTVVRSWASNAPQRVIVAVGESHPRAAFVKDTVERLVPDRCHVLMTDASQRHTAATLACNLACTPIVALVSHGALWGHAFVSWSLAPFDNPRVGVVSPSVDLWPERQQRLSLREVVVDMRLAMHNRSAAASNELSGAVAALAPAILLRSALVQDSVFQYAWQRSTTSFPAFLWRWTMERHWDFAFQRSTQAACSIRCPRAWAGILDPVPKPSAGTRMATLLTSASVWRRHPVLALMDVVAWFDPILVCYAMGLVGTLAVVNGPGWPVAEALGALAIWEVAGSLAHMWSAWSLHPGDLIYLPLFVGVSWASTANRAVQTVIRVVSGPHASGHKNTTAGPIALERVVEVSAQLSGEVSTTEVVEDVSRGSTIETGSHLASPAFPAVPLPKTTGAGLCDGPPGAAVSARALVDVPESATAA</sequence>